<sequence>MSVKEYSLKFTQLVRYAPNVVADNRFSMGTLSWQDQCLSDHDGILSTVSKNVANYSTAVHGENVETMHDDSNNNNNEPDPAHIVSKKLFCFADGHILDPHHVDLFCLDLLKRTYQLTIHRHNESDSFSLTKVRVVSSDLVQLLEVFLLSKVRLMFLIDEEYWLLTDELNLKGTGQSHLQMEVRLAFSLQNVMKSTMRYAISHAASCRKTNSQNVKSFVVCEFENELFLDQNADCRGKSKSFIPCPSNIKLSPCRVASVVYSLYLYGEVHEDFTILGCVFDIGSSLCSSSTSVKFSYRTEHHSSPGHSQDYDSHGTLSLSPLLPSEESPVGCFKIAYCPQRARLTSKSHRSPASKKVSLNPAAFLSVSYQKLQYSSGFVSSKNVFISLEVPPLRSSISRIVSYINFASSRIAKSIPILDSRFTLQLGLGVKRMGVRQKQYGLSPYPDSAVFQSSSNGEMLLEAFNDNANASNEIQEVIVDSQTNIQNKRKKPSATRSLEDASNEIQEVIVDSQTNIQNKRKKPSTTQCAASLISLEDLKQNYGKKRAEAAERFQVSVSTFKRRCREVGILRWPPVSGQKRKMKEKEADNIDESNNFEEKTSAILNCTPKRQAVDCGTKVSSCYNSTSGTTEGIYGYAVDDMNSTPMGVQLFLDSTSVQPLNSTSCDENSGQKTKLLFDNLIALPLKDLIDPENETSMGKALSILADNLSLFSEEQAEQILELSVDFHALVHSWRQYSQSQGRSQKSLAETEKIRDLAETSVKDEESLNVRYEELERKEQELMAQLEAVQKEKAGIAEQRNEKSKQTKYLVSLAEEKTTSTTKEKHMMKIATTKLNNLVDQWNKIQSFFI</sequence>
<dbReference type="PANTHER" id="PTHR46373:SF20">
    <property type="entry name" value="PROTEIN RKD1"/>
    <property type="match status" value="1"/>
</dbReference>
<feature type="coiled-coil region" evidence="7">
    <location>
        <begin position="756"/>
        <end position="804"/>
    </location>
</feature>
<accession>A0A2G2W1G0</accession>
<keyword evidence="3 7" id="KW-0175">Coiled coil</keyword>
<evidence type="ECO:0000259" key="8">
    <source>
        <dbReference type="PROSITE" id="PS51519"/>
    </source>
</evidence>
<evidence type="ECO:0000256" key="3">
    <source>
        <dbReference type="ARBA" id="ARBA00023054"/>
    </source>
</evidence>
<dbReference type="Proteomes" id="UP000224567">
    <property type="component" value="Unassembled WGS sequence"/>
</dbReference>
<evidence type="ECO:0000256" key="7">
    <source>
        <dbReference type="SAM" id="Coils"/>
    </source>
</evidence>
<gene>
    <name evidence="9" type="ORF">CQW23_22638</name>
</gene>
<organism evidence="9 10">
    <name type="scientific">Capsicum baccatum</name>
    <name type="common">Peruvian pepper</name>
    <dbReference type="NCBI Taxonomy" id="33114"/>
    <lineage>
        <taxon>Eukaryota</taxon>
        <taxon>Viridiplantae</taxon>
        <taxon>Streptophyta</taxon>
        <taxon>Embryophyta</taxon>
        <taxon>Tracheophyta</taxon>
        <taxon>Spermatophyta</taxon>
        <taxon>Magnoliopsida</taxon>
        <taxon>eudicotyledons</taxon>
        <taxon>Gunneridae</taxon>
        <taxon>Pentapetalae</taxon>
        <taxon>asterids</taxon>
        <taxon>lamiids</taxon>
        <taxon>Solanales</taxon>
        <taxon>Solanaceae</taxon>
        <taxon>Solanoideae</taxon>
        <taxon>Capsiceae</taxon>
        <taxon>Capsicum</taxon>
    </lineage>
</organism>
<evidence type="ECO:0000256" key="4">
    <source>
        <dbReference type="ARBA" id="ARBA00023125"/>
    </source>
</evidence>
<dbReference type="AlphaFoldDB" id="A0A2G2W1G0"/>
<dbReference type="InterPro" id="IPR003035">
    <property type="entry name" value="RWP-RK_dom"/>
</dbReference>
<name>A0A2G2W1G0_CAPBA</name>
<keyword evidence="5" id="KW-0804">Transcription</keyword>
<reference evidence="10" key="2">
    <citation type="journal article" date="2017" name="J. Anim. Genet.">
        <title>Multiple reference genome sequences of hot pepper reveal the massive evolution of plant disease resistance genes by retroduplication.</title>
        <authorList>
            <person name="Kim S."/>
            <person name="Park J."/>
            <person name="Yeom S.-I."/>
            <person name="Kim Y.-M."/>
            <person name="Seo E."/>
            <person name="Kim K.-T."/>
            <person name="Kim M.-S."/>
            <person name="Lee J.M."/>
            <person name="Cheong K."/>
            <person name="Shin H.-S."/>
            <person name="Kim S.-B."/>
            <person name="Han K."/>
            <person name="Lee J."/>
            <person name="Park M."/>
            <person name="Lee H.-A."/>
            <person name="Lee H.-Y."/>
            <person name="Lee Y."/>
            <person name="Oh S."/>
            <person name="Lee J.H."/>
            <person name="Choi E."/>
            <person name="Choi E."/>
            <person name="Lee S.E."/>
            <person name="Jeon J."/>
            <person name="Kim H."/>
            <person name="Choi G."/>
            <person name="Song H."/>
            <person name="Lee J."/>
            <person name="Lee S.-C."/>
            <person name="Kwon J.-K."/>
            <person name="Lee H.-Y."/>
            <person name="Koo N."/>
            <person name="Hong Y."/>
            <person name="Kim R.W."/>
            <person name="Kang W.-H."/>
            <person name="Huh J.H."/>
            <person name="Kang B.-C."/>
            <person name="Yang T.-J."/>
            <person name="Lee Y.-H."/>
            <person name="Bennetzen J.L."/>
            <person name="Choi D."/>
        </authorList>
    </citation>
    <scope>NUCLEOTIDE SEQUENCE [LARGE SCALE GENOMIC DNA]</scope>
    <source>
        <strain evidence="10">cv. PBC81</strain>
    </source>
</reference>
<evidence type="ECO:0000256" key="1">
    <source>
        <dbReference type="ARBA" id="ARBA00004049"/>
    </source>
</evidence>
<dbReference type="OrthoDB" id="6270329at2759"/>
<comment type="caution">
    <text evidence="9">The sequence shown here is derived from an EMBL/GenBank/DDBJ whole genome shotgun (WGS) entry which is preliminary data.</text>
</comment>
<protein>
    <recommendedName>
        <fullName evidence="8">RWP-RK domain-containing protein</fullName>
    </recommendedName>
</protein>
<dbReference type="GO" id="GO:0003700">
    <property type="term" value="F:DNA-binding transcription factor activity"/>
    <property type="evidence" value="ECO:0007669"/>
    <property type="project" value="InterPro"/>
</dbReference>
<proteinExistence type="predicted"/>
<evidence type="ECO:0000313" key="9">
    <source>
        <dbReference type="EMBL" id="PHT39065.1"/>
    </source>
</evidence>
<keyword evidence="10" id="KW-1185">Reference proteome</keyword>
<evidence type="ECO:0000313" key="10">
    <source>
        <dbReference type="Proteomes" id="UP000224567"/>
    </source>
</evidence>
<feature type="domain" description="RWP-RK" evidence="8">
    <location>
        <begin position="515"/>
        <end position="602"/>
    </location>
</feature>
<evidence type="ECO:0000256" key="5">
    <source>
        <dbReference type="ARBA" id="ARBA00023163"/>
    </source>
</evidence>
<keyword evidence="2" id="KW-0805">Transcription regulation</keyword>
<dbReference type="Pfam" id="PF02042">
    <property type="entry name" value="RWP-RK"/>
    <property type="match status" value="1"/>
</dbReference>
<dbReference type="EMBL" id="MLFT02000009">
    <property type="protein sequence ID" value="PHT39065.1"/>
    <property type="molecule type" value="Genomic_DNA"/>
</dbReference>
<dbReference type="STRING" id="33114.A0A2G2W1G0"/>
<dbReference type="InterPro" id="IPR044607">
    <property type="entry name" value="RKD-like"/>
</dbReference>
<keyword evidence="6" id="KW-0539">Nucleus</keyword>
<reference evidence="9 10" key="1">
    <citation type="journal article" date="2017" name="Genome Biol.">
        <title>New reference genome sequences of hot pepper reveal the massive evolution of plant disease-resistance genes by retroduplication.</title>
        <authorList>
            <person name="Kim S."/>
            <person name="Park J."/>
            <person name="Yeom S.I."/>
            <person name="Kim Y.M."/>
            <person name="Seo E."/>
            <person name="Kim K.T."/>
            <person name="Kim M.S."/>
            <person name="Lee J.M."/>
            <person name="Cheong K."/>
            <person name="Shin H.S."/>
            <person name="Kim S.B."/>
            <person name="Han K."/>
            <person name="Lee J."/>
            <person name="Park M."/>
            <person name="Lee H.A."/>
            <person name="Lee H.Y."/>
            <person name="Lee Y."/>
            <person name="Oh S."/>
            <person name="Lee J.H."/>
            <person name="Choi E."/>
            <person name="Choi E."/>
            <person name="Lee S.E."/>
            <person name="Jeon J."/>
            <person name="Kim H."/>
            <person name="Choi G."/>
            <person name="Song H."/>
            <person name="Lee J."/>
            <person name="Lee S.C."/>
            <person name="Kwon J.K."/>
            <person name="Lee H.Y."/>
            <person name="Koo N."/>
            <person name="Hong Y."/>
            <person name="Kim R.W."/>
            <person name="Kang W.H."/>
            <person name="Huh J.H."/>
            <person name="Kang B.C."/>
            <person name="Yang T.J."/>
            <person name="Lee Y.H."/>
            <person name="Bennetzen J.L."/>
            <person name="Choi D."/>
        </authorList>
    </citation>
    <scope>NUCLEOTIDE SEQUENCE [LARGE SCALE GENOMIC DNA]</scope>
    <source>
        <strain evidence="10">cv. PBC81</strain>
    </source>
</reference>
<keyword evidence="4" id="KW-0238">DNA-binding</keyword>
<evidence type="ECO:0000256" key="2">
    <source>
        <dbReference type="ARBA" id="ARBA00023015"/>
    </source>
</evidence>
<evidence type="ECO:0000256" key="6">
    <source>
        <dbReference type="ARBA" id="ARBA00023242"/>
    </source>
</evidence>
<dbReference type="PROSITE" id="PS51519">
    <property type="entry name" value="RWP_RK"/>
    <property type="match status" value="1"/>
</dbReference>
<comment type="function">
    <text evidence="1">Putative transcription factor.</text>
</comment>
<dbReference type="GO" id="GO:0003677">
    <property type="term" value="F:DNA binding"/>
    <property type="evidence" value="ECO:0007669"/>
    <property type="project" value="UniProtKB-KW"/>
</dbReference>
<dbReference type="PANTHER" id="PTHR46373">
    <property type="entry name" value="PROTEIN RKD4"/>
    <property type="match status" value="1"/>
</dbReference>